<reference evidence="2 3" key="1">
    <citation type="submission" date="2023-08" db="EMBL/GenBank/DDBJ databases">
        <title>A Necator americanus chromosomal reference genome.</title>
        <authorList>
            <person name="Ilik V."/>
            <person name="Petrzelkova K.J."/>
            <person name="Pardy F."/>
            <person name="Fuh T."/>
            <person name="Niatou-Singa F.S."/>
            <person name="Gouil Q."/>
            <person name="Baker L."/>
            <person name="Ritchie M.E."/>
            <person name="Jex A.R."/>
            <person name="Gazzola D."/>
            <person name="Li H."/>
            <person name="Toshio Fujiwara R."/>
            <person name="Zhan B."/>
            <person name="Aroian R.V."/>
            <person name="Pafco B."/>
            <person name="Schwarz E.M."/>
        </authorList>
    </citation>
    <scope>NUCLEOTIDE SEQUENCE [LARGE SCALE GENOMIC DNA]</scope>
    <source>
        <strain evidence="2 3">Aroian</strain>
        <tissue evidence="2">Whole animal</tissue>
    </source>
</reference>
<evidence type="ECO:0000313" key="3">
    <source>
        <dbReference type="Proteomes" id="UP001303046"/>
    </source>
</evidence>
<dbReference type="Proteomes" id="UP001303046">
    <property type="component" value="Unassembled WGS sequence"/>
</dbReference>
<protein>
    <submittedName>
        <fullName evidence="2">Uncharacterized protein</fullName>
    </submittedName>
</protein>
<gene>
    <name evidence="2" type="primary">Necator_chrII.g8069</name>
    <name evidence="2" type="ORF">RB195_020275</name>
</gene>
<feature type="compositionally biased region" description="Gly residues" evidence="1">
    <location>
        <begin position="54"/>
        <end position="71"/>
    </location>
</feature>
<feature type="region of interest" description="Disordered" evidence="1">
    <location>
        <begin position="54"/>
        <end position="82"/>
    </location>
</feature>
<comment type="caution">
    <text evidence="2">The sequence shown here is derived from an EMBL/GenBank/DDBJ whole genome shotgun (WGS) entry which is preliminary data.</text>
</comment>
<accession>A0ABR1CI26</accession>
<evidence type="ECO:0000256" key="1">
    <source>
        <dbReference type="SAM" id="MobiDB-lite"/>
    </source>
</evidence>
<keyword evidence="3" id="KW-1185">Reference proteome</keyword>
<proteinExistence type="predicted"/>
<organism evidence="2 3">
    <name type="scientific">Necator americanus</name>
    <name type="common">Human hookworm</name>
    <dbReference type="NCBI Taxonomy" id="51031"/>
    <lineage>
        <taxon>Eukaryota</taxon>
        <taxon>Metazoa</taxon>
        <taxon>Ecdysozoa</taxon>
        <taxon>Nematoda</taxon>
        <taxon>Chromadorea</taxon>
        <taxon>Rhabditida</taxon>
        <taxon>Rhabditina</taxon>
        <taxon>Rhabditomorpha</taxon>
        <taxon>Strongyloidea</taxon>
        <taxon>Ancylostomatidae</taxon>
        <taxon>Bunostominae</taxon>
        <taxon>Necator</taxon>
    </lineage>
</organism>
<sequence length="105" mass="11071">MRTRVEEERISFYRFHFICASTSYRVSGDLRANIEILSPVVGALCALVEVGGERASGGRGGGGGGGGGDGDGVTRVVGTSRASTTRRISELFMLEARRQDTTSTA</sequence>
<name>A0ABR1CI26_NECAM</name>
<evidence type="ECO:0000313" key="2">
    <source>
        <dbReference type="EMBL" id="KAK6738073.1"/>
    </source>
</evidence>
<dbReference type="EMBL" id="JAVFWL010000002">
    <property type="protein sequence ID" value="KAK6738073.1"/>
    <property type="molecule type" value="Genomic_DNA"/>
</dbReference>